<feature type="transmembrane region" description="Helical" evidence="2">
    <location>
        <begin position="202"/>
        <end position="224"/>
    </location>
</feature>
<dbReference type="AlphaFoldDB" id="A0A3E5E350"/>
<gene>
    <name evidence="7" type="ORF">DWY11_06330</name>
    <name evidence="5" type="ORF">NNC55_05300</name>
    <name evidence="6" type="ORF">ONT05_02615</name>
</gene>
<dbReference type="EMBL" id="JANDWN010000009">
    <property type="protein sequence ID" value="MCP9599372.1"/>
    <property type="molecule type" value="Genomic_DNA"/>
</dbReference>
<protein>
    <submittedName>
        <fullName evidence="5">DUF6249 domain-containing protein</fullName>
    </submittedName>
    <submittedName>
        <fullName evidence="7">Translation initiation factor IF-2</fullName>
    </submittedName>
</protein>
<feature type="compositionally biased region" description="Low complexity" evidence="1">
    <location>
        <begin position="62"/>
        <end position="72"/>
    </location>
</feature>
<keyword evidence="2" id="KW-0812">Transmembrane</keyword>
<reference evidence="7 8" key="1">
    <citation type="submission" date="2018-08" db="EMBL/GenBank/DDBJ databases">
        <title>A genome reference for cultivated species of the human gut microbiota.</title>
        <authorList>
            <person name="Zou Y."/>
            <person name="Xue W."/>
            <person name="Luo G."/>
        </authorList>
    </citation>
    <scope>NUCLEOTIDE SEQUENCE [LARGE SCALE GENOMIC DNA]</scope>
    <source>
        <strain evidence="7 8">AF24-12</strain>
    </source>
</reference>
<feature type="transmembrane region" description="Helical" evidence="2">
    <location>
        <begin position="179"/>
        <end position="196"/>
    </location>
</feature>
<feature type="compositionally biased region" description="Low complexity" evidence="1">
    <location>
        <begin position="38"/>
        <end position="51"/>
    </location>
</feature>
<keyword evidence="7" id="KW-0396">Initiation factor</keyword>
<dbReference type="GO" id="GO:0003743">
    <property type="term" value="F:translation initiation factor activity"/>
    <property type="evidence" value="ECO:0007669"/>
    <property type="project" value="UniProtKB-KW"/>
</dbReference>
<dbReference type="InterPro" id="IPR046216">
    <property type="entry name" value="DUF6249"/>
</dbReference>
<accession>A0A3E5E350</accession>
<feature type="transmembrane region" description="Helical" evidence="2">
    <location>
        <begin position="109"/>
        <end position="139"/>
    </location>
</feature>
<evidence type="ECO:0000313" key="8">
    <source>
        <dbReference type="Proteomes" id="UP000283872"/>
    </source>
</evidence>
<evidence type="ECO:0000256" key="2">
    <source>
        <dbReference type="SAM" id="Phobius"/>
    </source>
</evidence>
<dbReference type="Proteomes" id="UP001204486">
    <property type="component" value="Unassembled WGS sequence"/>
</dbReference>
<evidence type="ECO:0000313" key="5">
    <source>
        <dbReference type="EMBL" id="MCP9599372.1"/>
    </source>
</evidence>
<evidence type="ECO:0000313" key="7">
    <source>
        <dbReference type="EMBL" id="RGS16607.1"/>
    </source>
</evidence>
<name>A0A3E5E350_9BACT</name>
<evidence type="ECO:0000313" key="6">
    <source>
        <dbReference type="EMBL" id="MCW4092458.1"/>
    </source>
</evidence>
<feature type="chain" id="PRO_5043182866" evidence="3">
    <location>
        <begin position="23"/>
        <end position="244"/>
    </location>
</feature>
<dbReference type="EMBL" id="QRVA01000011">
    <property type="protein sequence ID" value="RGS16607.1"/>
    <property type="molecule type" value="Genomic_DNA"/>
</dbReference>
<keyword evidence="7" id="KW-0648">Protein biosynthesis</keyword>
<sequence>MKKAILALALVMSIGATQVSLASSAPKHRYHPTTQQVDPKAAPASAAQPSASKDKDDEALEAYSDTTSTDSATYDDYDENDNRSVHSKYSLDNYDDPFDFIGSVFGGGALALIIVFCIIFGLLFVFAPLIIVFLIVRYLMRRHNDRMKLAEMAMEKGINVPESDRPIDKQSDEYLVKRGLRNAFLGAGLCAMFAWWDADFLAGIGALVFIYGIGQTVIGSLPAIKDWWKNRHGDQGTGYNGTPV</sequence>
<dbReference type="EMBL" id="JAPDUS010000003">
    <property type="protein sequence ID" value="MCW4092458.1"/>
    <property type="molecule type" value="Genomic_DNA"/>
</dbReference>
<evidence type="ECO:0000313" key="9">
    <source>
        <dbReference type="Proteomes" id="UP001204486"/>
    </source>
</evidence>
<feature type="signal peptide" evidence="3">
    <location>
        <begin position="1"/>
        <end position="22"/>
    </location>
</feature>
<organism evidence="5 9">
    <name type="scientific">Segatella copri</name>
    <dbReference type="NCBI Taxonomy" id="165179"/>
    <lineage>
        <taxon>Bacteria</taxon>
        <taxon>Pseudomonadati</taxon>
        <taxon>Bacteroidota</taxon>
        <taxon>Bacteroidia</taxon>
        <taxon>Bacteroidales</taxon>
        <taxon>Prevotellaceae</taxon>
        <taxon>Segatella</taxon>
    </lineage>
</organism>
<reference evidence="6" key="3">
    <citation type="submission" date="2022-11" db="EMBL/GenBank/DDBJ databases">
        <title>Genomic repertoires linked with pathogenic potency of arthritogenic Prevotella copri isolated from the gut of rheumatoid arthritis patients.</title>
        <authorList>
            <person name="Nii T."/>
            <person name="Maeda Y."/>
            <person name="Motooka D."/>
            <person name="Naito M."/>
            <person name="Matsumoto Y."/>
            <person name="Ogawa T."/>
            <person name="Oguro-Igashira E."/>
            <person name="Kishikawa T."/>
            <person name="Yamashita M."/>
            <person name="Koizumi S."/>
            <person name="Kurakawa T."/>
            <person name="Okumura R."/>
            <person name="Kayama H."/>
            <person name="Murakami M."/>
            <person name="Sakaguchi T."/>
            <person name="Das B."/>
            <person name="Nakamura S."/>
            <person name="Okada Y."/>
            <person name="Kumanogoh A."/>
            <person name="Takeda K."/>
        </authorList>
    </citation>
    <scope>NUCLEOTIDE SEQUENCE</scope>
    <source>
        <strain evidence="6">N016-13</strain>
    </source>
</reference>
<dbReference type="Proteomes" id="UP001209074">
    <property type="component" value="Unassembled WGS sequence"/>
</dbReference>
<proteinExistence type="predicted"/>
<keyword evidence="3" id="KW-0732">Signal</keyword>
<reference evidence="5" key="2">
    <citation type="submission" date="2022-07" db="EMBL/GenBank/DDBJ databases">
        <title>Prevotella copri.</title>
        <authorList>
            <person name="Yang C."/>
        </authorList>
    </citation>
    <scope>NUCLEOTIDE SEQUENCE</scope>
    <source>
        <strain evidence="5">HF1476</strain>
    </source>
</reference>
<evidence type="ECO:0000259" key="4">
    <source>
        <dbReference type="Pfam" id="PF19762"/>
    </source>
</evidence>
<feature type="region of interest" description="Disordered" evidence="1">
    <location>
        <begin position="25"/>
        <end position="79"/>
    </location>
</feature>
<comment type="caution">
    <text evidence="5">The sequence shown here is derived from an EMBL/GenBank/DDBJ whole genome shotgun (WGS) entry which is preliminary data.</text>
</comment>
<dbReference type="RefSeq" id="WP_117586979.1">
    <property type="nucleotide sequence ID" value="NZ_JANDWK010000009.1"/>
</dbReference>
<evidence type="ECO:0000256" key="3">
    <source>
        <dbReference type="SAM" id="SignalP"/>
    </source>
</evidence>
<keyword evidence="2" id="KW-1133">Transmembrane helix</keyword>
<keyword evidence="2" id="KW-0472">Membrane</keyword>
<feature type="domain" description="DUF6249" evidence="4">
    <location>
        <begin position="119"/>
        <end position="219"/>
    </location>
</feature>
<dbReference type="Pfam" id="PF19762">
    <property type="entry name" value="DUF6249"/>
    <property type="match status" value="1"/>
</dbReference>
<evidence type="ECO:0000256" key="1">
    <source>
        <dbReference type="SAM" id="MobiDB-lite"/>
    </source>
</evidence>
<dbReference type="Proteomes" id="UP000283872">
    <property type="component" value="Unassembled WGS sequence"/>
</dbReference>